<dbReference type="EMBL" id="BDLU01000054">
    <property type="protein sequence ID" value="GCE84366.1"/>
    <property type="molecule type" value="Genomic_DNA"/>
</dbReference>
<dbReference type="AlphaFoldDB" id="A0A4P5P2H9"/>
<evidence type="ECO:0000313" key="1">
    <source>
        <dbReference type="EMBL" id="GCE84366.1"/>
    </source>
</evidence>
<organism evidence="1 2">
    <name type="scientific">Komagataeibacter diospyri</name>
    <dbReference type="NCBI Taxonomy" id="1932662"/>
    <lineage>
        <taxon>Bacteria</taxon>
        <taxon>Pseudomonadati</taxon>
        <taxon>Pseudomonadota</taxon>
        <taxon>Alphaproteobacteria</taxon>
        <taxon>Acetobacterales</taxon>
        <taxon>Acetobacteraceae</taxon>
        <taxon>Komagataeibacter</taxon>
    </lineage>
</organism>
<sequence length="81" mass="8997">MHGINFIGSASRYGYLPAAAQGNTDETALSQQPLLTDLGHKPDVTIANTDWRSHTSVSRNFNGLNLLLQDSRIVHEWENYA</sequence>
<reference evidence="2" key="1">
    <citation type="submission" date="2017-01" db="EMBL/GenBank/DDBJ databases">
        <title>Komagataeibacter sp. MSKU9 whole genome sequencing project.</title>
        <authorList>
            <person name="Matsutani M."/>
            <person name="Naloka K."/>
            <person name="Theeragool G."/>
            <person name="Yakushi T."/>
            <person name="Matsushita K."/>
        </authorList>
    </citation>
    <scope>NUCLEOTIDE SEQUENCE [LARGE SCALE GENOMIC DNA]</scope>
    <source>
        <strain evidence="2">MSKU9</strain>
    </source>
</reference>
<dbReference type="Proteomes" id="UP000315095">
    <property type="component" value="Unassembled WGS sequence"/>
</dbReference>
<keyword evidence="2" id="KW-1185">Reference proteome</keyword>
<evidence type="ECO:0000313" key="2">
    <source>
        <dbReference type="Proteomes" id="UP000315095"/>
    </source>
</evidence>
<proteinExistence type="predicted"/>
<accession>A0A4P5P2H9</accession>
<name>A0A4P5P2H9_9PROT</name>
<protein>
    <submittedName>
        <fullName evidence="1">Uncharacterized protein</fullName>
    </submittedName>
</protein>
<gene>
    <name evidence="1" type="ORF">MSKU9_2507</name>
</gene>
<comment type="caution">
    <text evidence="1">The sequence shown here is derived from an EMBL/GenBank/DDBJ whole genome shotgun (WGS) entry which is preliminary data.</text>
</comment>